<reference evidence="3" key="2">
    <citation type="submission" date="2019-09" db="UniProtKB">
        <authorList>
            <consortium name="WormBaseParasite"/>
        </authorList>
    </citation>
    <scope>IDENTIFICATION</scope>
</reference>
<dbReference type="Proteomes" id="UP000050761">
    <property type="component" value="Unassembled WGS sequence"/>
</dbReference>
<dbReference type="AlphaFoldDB" id="A0A183GWW8"/>
<dbReference type="OrthoDB" id="5870196at2759"/>
<dbReference type="Pfam" id="PF03564">
    <property type="entry name" value="DUF1759"/>
    <property type="match status" value="1"/>
</dbReference>
<dbReference type="InterPro" id="IPR005312">
    <property type="entry name" value="DUF1759"/>
</dbReference>
<organism evidence="2 3">
    <name type="scientific">Heligmosomoides polygyrus</name>
    <name type="common">Parasitic roundworm</name>
    <dbReference type="NCBI Taxonomy" id="6339"/>
    <lineage>
        <taxon>Eukaryota</taxon>
        <taxon>Metazoa</taxon>
        <taxon>Ecdysozoa</taxon>
        <taxon>Nematoda</taxon>
        <taxon>Chromadorea</taxon>
        <taxon>Rhabditida</taxon>
        <taxon>Rhabditina</taxon>
        <taxon>Rhabditomorpha</taxon>
        <taxon>Strongyloidea</taxon>
        <taxon>Heligmosomidae</taxon>
        <taxon>Heligmosomoides</taxon>
    </lineage>
</organism>
<keyword evidence="2" id="KW-1185">Reference proteome</keyword>
<proteinExistence type="predicted"/>
<accession>A0A183GWW8</accession>
<dbReference type="EMBL" id="UZAH01042369">
    <property type="protein sequence ID" value="VDP61630.1"/>
    <property type="molecule type" value="Genomic_DNA"/>
</dbReference>
<evidence type="ECO:0000313" key="2">
    <source>
        <dbReference type="Proteomes" id="UP000050761"/>
    </source>
</evidence>
<sequence length="261" mass="29813">MTSSLSTRQGLDTRTTGRLSTLLKEFAEDSQEGIQREEGRQEETIRLMTLKKRMEMAVKNVDNALKDYTEAADSIDSETPQFQAIMEKVSINSLTAQDLVFQAQEAIADLQVRLDTSTSMEEAPKVQLNPLPIPKFSGKIWEWESFWSAFEHSVHARNMEDAHKMAYLTDAMKGEARESLKQFELSGKTNSMAVEYLKKKYGNKELLIRGLIERLDRCRGKSRRLEDQRRLCEELSSIAGQMELQGEKIDSAILQKQILSK</sequence>
<gene>
    <name evidence="1" type="ORF">HPBE_LOCUS27187</name>
</gene>
<evidence type="ECO:0000313" key="1">
    <source>
        <dbReference type="EMBL" id="VDP61630.1"/>
    </source>
</evidence>
<evidence type="ECO:0000313" key="3">
    <source>
        <dbReference type="WBParaSite" id="HPBE_0002718801-mRNA-1"/>
    </source>
</evidence>
<dbReference type="WBParaSite" id="HPBE_0002718801-mRNA-1">
    <property type="protein sequence ID" value="HPBE_0002718801-mRNA-1"/>
    <property type="gene ID" value="HPBE_0002718801"/>
</dbReference>
<dbReference type="PANTHER" id="PTHR22954:SF3">
    <property type="entry name" value="PROTEIN CBG08539"/>
    <property type="match status" value="1"/>
</dbReference>
<protein>
    <submittedName>
        <fullName evidence="3">WPP domain-containing protein</fullName>
    </submittedName>
</protein>
<reference evidence="1 2" key="1">
    <citation type="submission" date="2018-11" db="EMBL/GenBank/DDBJ databases">
        <authorList>
            <consortium name="Pathogen Informatics"/>
        </authorList>
    </citation>
    <scope>NUCLEOTIDE SEQUENCE [LARGE SCALE GENOMIC DNA]</scope>
</reference>
<dbReference type="PANTHER" id="PTHR22954">
    <property type="entry name" value="RETROVIRAL PROTEASE-RELATED"/>
    <property type="match status" value="1"/>
</dbReference>
<name>A0A183GWW8_HELPZ</name>
<accession>A0A3P8F7B6</accession>